<organism evidence="1">
    <name type="scientific">Rhizophora mucronata</name>
    <name type="common">Asiatic mangrove</name>
    <dbReference type="NCBI Taxonomy" id="61149"/>
    <lineage>
        <taxon>Eukaryota</taxon>
        <taxon>Viridiplantae</taxon>
        <taxon>Streptophyta</taxon>
        <taxon>Embryophyta</taxon>
        <taxon>Tracheophyta</taxon>
        <taxon>Spermatophyta</taxon>
        <taxon>Magnoliopsida</taxon>
        <taxon>eudicotyledons</taxon>
        <taxon>Gunneridae</taxon>
        <taxon>Pentapetalae</taxon>
        <taxon>rosids</taxon>
        <taxon>fabids</taxon>
        <taxon>Malpighiales</taxon>
        <taxon>Rhizophoraceae</taxon>
        <taxon>Rhizophora</taxon>
    </lineage>
</organism>
<dbReference type="EMBL" id="GGEC01063233">
    <property type="protein sequence ID" value="MBX43717.1"/>
    <property type="molecule type" value="Transcribed_RNA"/>
</dbReference>
<sequence length="24" mass="2791">MMHKIELTTMTRLMNQIILFGGVI</sequence>
<protein>
    <submittedName>
        <fullName evidence="1">Uncharacterized protein</fullName>
    </submittedName>
</protein>
<dbReference type="AlphaFoldDB" id="A0A2P2NMK1"/>
<proteinExistence type="predicted"/>
<name>A0A2P2NMK1_RHIMU</name>
<evidence type="ECO:0000313" key="1">
    <source>
        <dbReference type="EMBL" id="MBX43717.1"/>
    </source>
</evidence>
<accession>A0A2P2NMK1</accession>
<reference evidence="1" key="1">
    <citation type="submission" date="2018-02" db="EMBL/GenBank/DDBJ databases">
        <title>Rhizophora mucronata_Transcriptome.</title>
        <authorList>
            <person name="Meera S.P."/>
            <person name="Sreeshan A."/>
            <person name="Augustine A."/>
        </authorList>
    </citation>
    <scope>NUCLEOTIDE SEQUENCE</scope>
    <source>
        <tissue evidence="1">Leaf</tissue>
    </source>
</reference>